<evidence type="ECO:0000313" key="3">
    <source>
        <dbReference type="Proteomes" id="UP001143543"/>
    </source>
</evidence>
<comment type="caution">
    <text evidence="2">The sequence shown here is derived from an EMBL/GenBank/DDBJ whole genome shotgun (WGS) entry which is preliminary data.</text>
</comment>
<sequence>MMDSIAEVVNSLEKKILLLVQKLDEVSEENKQLAIEIETAKKEHHQLQKAIGEWEEKFNTLQIANSMLGSTTDKNEAKLKINTLIREIDQCIVQLSE</sequence>
<evidence type="ECO:0000313" key="2">
    <source>
        <dbReference type="EMBL" id="GLB50027.1"/>
    </source>
</evidence>
<protein>
    <submittedName>
        <fullName evidence="2">Uncharacterized protein</fullName>
    </submittedName>
</protein>
<accession>A0ABQ5MKV1</accession>
<feature type="coiled-coil region" evidence="1">
    <location>
        <begin position="9"/>
        <end position="57"/>
    </location>
</feature>
<evidence type="ECO:0000256" key="1">
    <source>
        <dbReference type="SAM" id="Coils"/>
    </source>
</evidence>
<dbReference type="EMBL" id="BRVO01000002">
    <property type="protein sequence ID" value="GLB50027.1"/>
    <property type="molecule type" value="Genomic_DNA"/>
</dbReference>
<dbReference type="Proteomes" id="UP001143543">
    <property type="component" value="Unassembled WGS sequence"/>
</dbReference>
<keyword evidence="1" id="KW-0175">Coiled coil</keyword>
<proteinExistence type="predicted"/>
<dbReference type="RefSeq" id="WP_309297832.1">
    <property type="nucleotide sequence ID" value="NZ_BRVO01000002.1"/>
</dbReference>
<keyword evidence="3" id="KW-1185">Reference proteome</keyword>
<gene>
    <name evidence="2" type="ORF">Y10_23950</name>
</gene>
<organism evidence="2 3">
    <name type="scientific">Neptunitalea lumnitzerae</name>
    <dbReference type="NCBI Taxonomy" id="2965509"/>
    <lineage>
        <taxon>Bacteria</taxon>
        <taxon>Pseudomonadati</taxon>
        <taxon>Bacteroidota</taxon>
        <taxon>Flavobacteriia</taxon>
        <taxon>Flavobacteriales</taxon>
        <taxon>Flavobacteriaceae</taxon>
        <taxon>Neptunitalea</taxon>
    </lineage>
</organism>
<reference evidence="2" key="1">
    <citation type="submission" date="2022-07" db="EMBL/GenBank/DDBJ databases">
        <title>Taxonomy of Novel Oxalotrophic and Methylotrophic Bacteria.</title>
        <authorList>
            <person name="Sahin N."/>
            <person name="Tani A."/>
        </authorList>
    </citation>
    <scope>NUCLEOTIDE SEQUENCE</scope>
    <source>
        <strain evidence="2">Y10</strain>
    </source>
</reference>
<name>A0ABQ5MKV1_9FLAO</name>